<dbReference type="AlphaFoldDB" id="A0AAD9AZ84"/>
<proteinExistence type="predicted"/>
<feature type="compositionally biased region" description="Basic residues" evidence="1">
    <location>
        <begin position="64"/>
        <end position="75"/>
    </location>
</feature>
<reference evidence="2" key="1">
    <citation type="submission" date="2023-01" db="EMBL/GenBank/DDBJ databases">
        <title>Colletotrichum chrysophilum M932 genome sequence.</title>
        <authorList>
            <person name="Baroncelli R."/>
        </authorList>
    </citation>
    <scope>NUCLEOTIDE SEQUENCE</scope>
    <source>
        <strain evidence="2">M932</strain>
    </source>
</reference>
<sequence length="88" mass="9740">MDLPWGKPIDGQILYHIPITAYPSVQLQRAAQRRQDELLRVSCSACHAKHPRFADSPPPIHGALRARSHAPRRCHSSLTPSSPTCLPA</sequence>
<dbReference type="EMBL" id="JAQOWY010000014">
    <property type="protein sequence ID" value="KAK1855995.1"/>
    <property type="molecule type" value="Genomic_DNA"/>
</dbReference>
<protein>
    <submittedName>
        <fullName evidence="2">Uncharacterized protein</fullName>
    </submittedName>
</protein>
<feature type="compositionally biased region" description="Low complexity" evidence="1">
    <location>
        <begin position="76"/>
        <end position="88"/>
    </location>
</feature>
<comment type="caution">
    <text evidence="2">The sequence shown here is derived from an EMBL/GenBank/DDBJ whole genome shotgun (WGS) entry which is preliminary data.</text>
</comment>
<keyword evidence="3" id="KW-1185">Reference proteome</keyword>
<gene>
    <name evidence="2" type="ORF">CCHR01_01377</name>
</gene>
<evidence type="ECO:0000313" key="3">
    <source>
        <dbReference type="Proteomes" id="UP001243330"/>
    </source>
</evidence>
<evidence type="ECO:0000313" key="2">
    <source>
        <dbReference type="EMBL" id="KAK1855995.1"/>
    </source>
</evidence>
<evidence type="ECO:0000256" key="1">
    <source>
        <dbReference type="SAM" id="MobiDB-lite"/>
    </source>
</evidence>
<organism evidence="2 3">
    <name type="scientific">Colletotrichum chrysophilum</name>
    <dbReference type="NCBI Taxonomy" id="1836956"/>
    <lineage>
        <taxon>Eukaryota</taxon>
        <taxon>Fungi</taxon>
        <taxon>Dikarya</taxon>
        <taxon>Ascomycota</taxon>
        <taxon>Pezizomycotina</taxon>
        <taxon>Sordariomycetes</taxon>
        <taxon>Hypocreomycetidae</taxon>
        <taxon>Glomerellales</taxon>
        <taxon>Glomerellaceae</taxon>
        <taxon>Colletotrichum</taxon>
        <taxon>Colletotrichum gloeosporioides species complex</taxon>
    </lineage>
</organism>
<accession>A0AAD9AZ84</accession>
<name>A0AAD9AZ84_9PEZI</name>
<feature type="region of interest" description="Disordered" evidence="1">
    <location>
        <begin position="50"/>
        <end position="88"/>
    </location>
</feature>
<dbReference type="Proteomes" id="UP001243330">
    <property type="component" value="Unassembled WGS sequence"/>
</dbReference>